<feature type="transmembrane region" description="Helical" evidence="8">
    <location>
        <begin position="35"/>
        <end position="55"/>
    </location>
</feature>
<dbReference type="InterPro" id="IPR000522">
    <property type="entry name" value="ABC_transptr_permease_BtuC"/>
</dbReference>
<dbReference type="SUPFAM" id="SSF81345">
    <property type="entry name" value="ABC transporter involved in vitamin B12 uptake, BtuC"/>
    <property type="match status" value="1"/>
</dbReference>
<keyword evidence="5 8" id="KW-0812">Transmembrane</keyword>
<dbReference type="InterPro" id="IPR037294">
    <property type="entry name" value="ABC_BtuC-like"/>
</dbReference>
<dbReference type="GO" id="GO:0005886">
    <property type="term" value="C:plasma membrane"/>
    <property type="evidence" value="ECO:0007669"/>
    <property type="project" value="UniProtKB-SubCell"/>
</dbReference>
<keyword evidence="6 8" id="KW-1133">Transmembrane helix</keyword>
<feature type="transmembrane region" description="Helical" evidence="8">
    <location>
        <begin position="267"/>
        <end position="289"/>
    </location>
</feature>
<dbReference type="PANTHER" id="PTHR30472:SF1">
    <property type="entry name" value="FE(3+) DICITRATE TRANSPORT SYSTEM PERMEASE PROTEIN FECC-RELATED"/>
    <property type="match status" value="1"/>
</dbReference>
<evidence type="ECO:0000256" key="5">
    <source>
        <dbReference type="ARBA" id="ARBA00022692"/>
    </source>
</evidence>
<feature type="transmembrane region" description="Helical" evidence="8">
    <location>
        <begin position="121"/>
        <end position="141"/>
    </location>
</feature>
<feature type="transmembrane region" description="Helical" evidence="8">
    <location>
        <begin position="339"/>
        <end position="356"/>
    </location>
</feature>
<feature type="transmembrane region" description="Helical" evidence="8">
    <location>
        <begin position="147"/>
        <end position="167"/>
    </location>
</feature>
<dbReference type="EMBL" id="PVZG01000015">
    <property type="protein sequence ID" value="PRY23458.1"/>
    <property type="molecule type" value="Genomic_DNA"/>
</dbReference>
<dbReference type="FunFam" id="1.10.3470.10:FF:000001">
    <property type="entry name" value="Vitamin B12 ABC transporter permease BtuC"/>
    <property type="match status" value="1"/>
</dbReference>
<keyword evidence="10" id="KW-1185">Reference proteome</keyword>
<keyword evidence="3" id="KW-0813">Transport</keyword>
<evidence type="ECO:0000256" key="6">
    <source>
        <dbReference type="ARBA" id="ARBA00022989"/>
    </source>
</evidence>
<reference evidence="9 10" key="1">
    <citation type="submission" date="2018-03" db="EMBL/GenBank/DDBJ databases">
        <title>Genomic Encyclopedia of Archaeal and Bacterial Type Strains, Phase II (KMG-II): from individual species to whole genera.</title>
        <authorList>
            <person name="Goeker M."/>
        </authorList>
    </citation>
    <scope>NUCLEOTIDE SEQUENCE [LARGE SCALE GENOMIC DNA]</scope>
    <source>
        <strain evidence="9 10">DSM 45348</strain>
    </source>
</reference>
<dbReference type="Pfam" id="PF01032">
    <property type="entry name" value="FecCD"/>
    <property type="match status" value="1"/>
</dbReference>
<protein>
    <submittedName>
        <fullName evidence="9">Iron complex transport system permease protein</fullName>
    </submittedName>
</protein>
<organism evidence="9 10">
    <name type="scientific">Pseudosporangium ferrugineum</name>
    <dbReference type="NCBI Taxonomy" id="439699"/>
    <lineage>
        <taxon>Bacteria</taxon>
        <taxon>Bacillati</taxon>
        <taxon>Actinomycetota</taxon>
        <taxon>Actinomycetes</taxon>
        <taxon>Micromonosporales</taxon>
        <taxon>Micromonosporaceae</taxon>
        <taxon>Pseudosporangium</taxon>
    </lineage>
</organism>
<evidence type="ECO:0000256" key="1">
    <source>
        <dbReference type="ARBA" id="ARBA00004651"/>
    </source>
</evidence>
<dbReference type="Proteomes" id="UP000239209">
    <property type="component" value="Unassembled WGS sequence"/>
</dbReference>
<dbReference type="GO" id="GO:0033214">
    <property type="term" value="P:siderophore-iron import into cell"/>
    <property type="evidence" value="ECO:0007669"/>
    <property type="project" value="TreeGrafter"/>
</dbReference>
<sequence>MTAVAERDHRAAERAGYAPLEARVRARGGLTTRGLGLLAAAAALVAVAALSIAVGTKAIPLGTVWDALDGHPSSPARAEDVRIILDLRLPRTLLGLAAGIAFGLGGALLQALTRNPLADPGILGINAGAAAAVVLAIRVLGVGSLTGYIWFAFAGAAGAFTLVYLLGTRGRAGASPERLALAGAAIGAALLAVVNAVALVDVTTFDRYRLWMVGSLAGRDLPVLYGVLPFLAVGVLLALGLGPSLNVIALGEDTARALGANLHRTRVLAALAITLLCGGATAAVGPVAFVGLAVPHIARSLVGPDQRWLLPYSLVLAPILLLLADIAGRVVVRPGELQAGLITAFLGAPVFLAVILRRRIVPL</sequence>
<dbReference type="PANTHER" id="PTHR30472">
    <property type="entry name" value="FERRIC ENTEROBACTIN TRANSPORT SYSTEM PERMEASE PROTEIN"/>
    <property type="match status" value="1"/>
</dbReference>
<evidence type="ECO:0000256" key="3">
    <source>
        <dbReference type="ARBA" id="ARBA00022448"/>
    </source>
</evidence>
<dbReference type="Gene3D" id="1.10.3470.10">
    <property type="entry name" value="ABC transporter involved in vitamin B12 uptake, BtuC"/>
    <property type="match status" value="1"/>
</dbReference>
<evidence type="ECO:0000313" key="10">
    <source>
        <dbReference type="Proteomes" id="UP000239209"/>
    </source>
</evidence>
<comment type="caution">
    <text evidence="9">The sequence shown here is derived from an EMBL/GenBank/DDBJ whole genome shotgun (WGS) entry which is preliminary data.</text>
</comment>
<evidence type="ECO:0000256" key="7">
    <source>
        <dbReference type="ARBA" id="ARBA00023136"/>
    </source>
</evidence>
<feature type="transmembrane region" description="Helical" evidence="8">
    <location>
        <begin position="92"/>
        <end position="109"/>
    </location>
</feature>
<dbReference type="GO" id="GO:0022857">
    <property type="term" value="F:transmembrane transporter activity"/>
    <property type="evidence" value="ECO:0007669"/>
    <property type="project" value="InterPro"/>
</dbReference>
<evidence type="ECO:0000256" key="8">
    <source>
        <dbReference type="SAM" id="Phobius"/>
    </source>
</evidence>
<name>A0A2T0RQL2_9ACTN</name>
<feature type="transmembrane region" description="Helical" evidence="8">
    <location>
        <begin position="309"/>
        <end position="332"/>
    </location>
</feature>
<keyword evidence="4" id="KW-1003">Cell membrane</keyword>
<gene>
    <name evidence="9" type="ORF">CLV70_115191</name>
</gene>
<comment type="similarity">
    <text evidence="2">Belongs to the binding-protein-dependent transport system permease family. FecCD subfamily.</text>
</comment>
<feature type="transmembrane region" description="Helical" evidence="8">
    <location>
        <begin position="179"/>
        <end position="203"/>
    </location>
</feature>
<accession>A0A2T0RQL2</accession>
<keyword evidence="7 8" id="KW-0472">Membrane</keyword>
<evidence type="ECO:0000313" key="9">
    <source>
        <dbReference type="EMBL" id="PRY23458.1"/>
    </source>
</evidence>
<dbReference type="AlphaFoldDB" id="A0A2T0RQL2"/>
<dbReference type="CDD" id="cd06550">
    <property type="entry name" value="TM_ABC_iron-siderophores_like"/>
    <property type="match status" value="1"/>
</dbReference>
<proteinExistence type="inferred from homology"/>
<evidence type="ECO:0000256" key="2">
    <source>
        <dbReference type="ARBA" id="ARBA00007935"/>
    </source>
</evidence>
<comment type="subcellular location">
    <subcellularLocation>
        <location evidence="1">Cell membrane</location>
        <topology evidence="1">Multi-pass membrane protein</topology>
    </subcellularLocation>
</comment>
<evidence type="ECO:0000256" key="4">
    <source>
        <dbReference type="ARBA" id="ARBA00022475"/>
    </source>
</evidence>
<feature type="transmembrane region" description="Helical" evidence="8">
    <location>
        <begin position="223"/>
        <end position="246"/>
    </location>
</feature>